<name>A0A8J3DJM2_9HYPH</name>
<dbReference type="AlphaFoldDB" id="A0A8J3DJM2"/>
<dbReference type="Proteomes" id="UP000641137">
    <property type="component" value="Unassembled WGS sequence"/>
</dbReference>
<organism evidence="1 2">
    <name type="scientific">Limoniibacter endophyticus</name>
    <dbReference type="NCBI Taxonomy" id="1565040"/>
    <lineage>
        <taxon>Bacteria</taxon>
        <taxon>Pseudomonadati</taxon>
        <taxon>Pseudomonadota</taxon>
        <taxon>Alphaproteobacteria</taxon>
        <taxon>Hyphomicrobiales</taxon>
        <taxon>Bartonellaceae</taxon>
        <taxon>Limoniibacter</taxon>
    </lineage>
</organism>
<dbReference type="RefSeq" id="WP_189492304.1">
    <property type="nucleotide sequence ID" value="NZ_BMZO01000011.1"/>
</dbReference>
<proteinExistence type="predicted"/>
<reference evidence="1" key="1">
    <citation type="journal article" date="2014" name="Int. J. Syst. Evol. Microbiol.">
        <title>Complete genome sequence of Corynebacterium casei LMG S-19264T (=DSM 44701T), isolated from a smear-ripened cheese.</title>
        <authorList>
            <consortium name="US DOE Joint Genome Institute (JGI-PGF)"/>
            <person name="Walter F."/>
            <person name="Albersmeier A."/>
            <person name="Kalinowski J."/>
            <person name="Ruckert C."/>
        </authorList>
    </citation>
    <scope>NUCLEOTIDE SEQUENCE</scope>
    <source>
        <strain evidence="1">KCTC 42097</strain>
    </source>
</reference>
<dbReference type="EMBL" id="BMZO01000011">
    <property type="protein sequence ID" value="GHC79035.1"/>
    <property type="molecule type" value="Genomic_DNA"/>
</dbReference>
<evidence type="ECO:0000313" key="2">
    <source>
        <dbReference type="Proteomes" id="UP000641137"/>
    </source>
</evidence>
<gene>
    <name evidence="1" type="ORF">GCM10010136_31240</name>
</gene>
<evidence type="ECO:0000313" key="1">
    <source>
        <dbReference type="EMBL" id="GHC79035.1"/>
    </source>
</evidence>
<accession>A0A8J3DJM2</accession>
<protein>
    <submittedName>
        <fullName evidence="1">Uncharacterized protein</fullName>
    </submittedName>
</protein>
<reference evidence="1" key="2">
    <citation type="submission" date="2020-09" db="EMBL/GenBank/DDBJ databases">
        <authorList>
            <person name="Sun Q."/>
            <person name="Kim S."/>
        </authorList>
    </citation>
    <scope>NUCLEOTIDE SEQUENCE</scope>
    <source>
        <strain evidence="1">KCTC 42097</strain>
    </source>
</reference>
<comment type="caution">
    <text evidence="1">The sequence shown here is derived from an EMBL/GenBank/DDBJ whole genome shotgun (WGS) entry which is preliminary data.</text>
</comment>
<keyword evidence="2" id="KW-1185">Reference proteome</keyword>
<sequence length="117" mass="13169">MKTPQWTQRAFIFTGSNLELLSRQTDFLNADRRILQSKDLLVYCLDHGGIHIIAGELPDNETPSATRSRFWSDANPEFEAIIVDENGKIRRTFEAPVTAAELDAFLGHTGSDDQEMS</sequence>